<organism evidence="9 10">
    <name type="scientific">Actinomadura bangladeshensis</name>
    <dbReference type="NCBI Taxonomy" id="453573"/>
    <lineage>
        <taxon>Bacteria</taxon>
        <taxon>Bacillati</taxon>
        <taxon>Actinomycetota</taxon>
        <taxon>Actinomycetes</taxon>
        <taxon>Streptosporangiales</taxon>
        <taxon>Thermomonosporaceae</taxon>
        <taxon>Actinomadura</taxon>
    </lineage>
</organism>
<dbReference type="Proteomes" id="UP000295431">
    <property type="component" value="Unassembled WGS sequence"/>
</dbReference>
<dbReference type="Gene3D" id="3.40.50.150">
    <property type="entry name" value="Vaccinia Virus protein VP39"/>
    <property type="match status" value="1"/>
</dbReference>
<dbReference type="Pfam" id="PF12161">
    <property type="entry name" value="HsdM_N"/>
    <property type="match status" value="1"/>
</dbReference>
<protein>
    <recommendedName>
        <fullName evidence="1">site-specific DNA-methyltransferase (adenine-specific)</fullName>
        <ecNumber evidence="1">2.1.1.72</ecNumber>
    </recommendedName>
</protein>
<accession>A0A4R4PEE2</accession>
<evidence type="ECO:0000256" key="4">
    <source>
        <dbReference type="ARBA" id="ARBA00022691"/>
    </source>
</evidence>
<dbReference type="EC" id="2.1.1.72" evidence="1"/>
<evidence type="ECO:0000313" key="10">
    <source>
        <dbReference type="Proteomes" id="UP000295431"/>
    </source>
</evidence>
<dbReference type="PANTHER" id="PTHR42933:SF3">
    <property type="entry name" value="TYPE I RESTRICTION ENZYME MJAVIII METHYLASE SUBUNIT"/>
    <property type="match status" value="1"/>
</dbReference>
<evidence type="ECO:0000256" key="6">
    <source>
        <dbReference type="ARBA" id="ARBA00047942"/>
    </source>
</evidence>
<gene>
    <name evidence="9" type="ORF">E1284_01480</name>
</gene>
<dbReference type="GO" id="GO:0003677">
    <property type="term" value="F:DNA binding"/>
    <property type="evidence" value="ECO:0007669"/>
    <property type="project" value="InterPro"/>
</dbReference>
<evidence type="ECO:0000256" key="2">
    <source>
        <dbReference type="ARBA" id="ARBA00022603"/>
    </source>
</evidence>
<keyword evidence="10" id="KW-1185">Reference proteome</keyword>
<reference evidence="9 10" key="1">
    <citation type="submission" date="2019-03" db="EMBL/GenBank/DDBJ databases">
        <title>Draft genome sequences of novel Actinobacteria.</title>
        <authorList>
            <person name="Sahin N."/>
            <person name="Ay H."/>
            <person name="Saygin H."/>
        </authorList>
    </citation>
    <scope>NUCLEOTIDE SEQUENCE [LARGE SCALE GENOMIC DNA]</scope>
    <source>
        <strain evidence="9 10">DSM 45347</strain>
    </source>
</reference>
<evidence type="ECO:0000313" key="9">
    <source>
        <dbReference type="EMBL" id="TDC20050.1"/>
    </source>
</evidence>
<dbReference type="PANTHER" id="PTHR42933">
    <property type="entry name" value="SLR6095 PROTEIN"/>
    <property type="match status" value="1"/>
</dbReference>
<feature type="domain" description="N6 adenine-specific DNA methyltransferase N-terminal" evidence="8">
    <location>
        <begin position="7"/>
        <end position="137"/>
    </location>
</feature>
<keyword evidence="3 9" id="KW-0808">Transferase</keyword>
<keyword evidence="2 9" id="KW-0489">Methyltransferase</keyword>
<dbReference type="OrthoDB" id="9784823at2"/>
<dbReference type="InterPro" id="IPR051537">
    <property type="entry name" value="DNA_Adenine_Mtase"/>
</dbReference>
<dbReference type="GO" id="GO:0008170">
    <property type="term" value="F:N-methyltransferase activity"/>
    <property type="evidence" value="ECO:0007669"/>
    <property type="project" value="InterPro"/>
</dbReference>
<dbReference type="InterPro" id="IPR029063">
    <property type="entry name" value="SAM-dependent_MTases_sf"/>
</dbReference>
<dbReference type="EMBL" id="SMJW01000003">
    <property type="protein sequence ID" value="TDC20050.1"/>
    <property type="molecule type" value="Genomic_DNA"/>
</dbReference>
<dbReference type="SUPFAM" id="SSF53335">
    <property type="entry name" value="S-adenosyl-L-methionine-dependent methyltransferases"/>
    <property type="match status" value="1"/>
</dbReference>
<evidence type="ECO:0000256" key="5">
    <source>
        <dbReference type="ARBA" id="ARBA00022747"/>
    </source>
</evidence>
<dbReference type="GO" id="GO:0009007">
    <property type="term" value="F:site-specific DNA-methyltransferase (adenine-specific) activity"/>
    <property type="evidence" value="ECO:0007669"/>
    <property type="project" value="UniProtKB-EC"/>
</dbReference>
<comment type="catalytic activity">
    <reaction evidence="6">
        <text>a 2'-deoxyadenosine in DNA + S-adenosyl-L-methionine = an N(6)-methyl-2'-deoxyadenosine in DNA + S-adenosyl-L-homocysteine + H(+)</text>
        <dbReference type="Rhea" id="RHEA:15197"/>
        <dbReference type="Rhea" id="RHEA-COMP:12418"/>
        <dbReference type="Rhea" id="RHEA-COMP:12419"/>
        <dbReference type="ChEBI" id="CHEBI:15378"/>
        <dbReference type="ChEBI" id="CHEBI:57856"/>
        <dbReference type="ChEBI" id="CHEBI:59789"/>
        <dbReference type="ChEBI" id="CHEBI:90615"/>
        <dbReference type="ChEBI" id="CHEBI:90616"/>
        <dbReference type="EC" id="2.1.1.72"/>
    </reaction>
</comment>
<dbReference type="PRINTS" id="PR00507">
    <property type="entry name" value="N12N6MTFRASE"/>
</dbReference>
<comment type="caution">
    <text evidence="9">The sequence shown here is derived from an EMBL/GenBank/DDBJ whole genome shotgun (WGS) entry which is preliminary data.</text>
</comment>
<evidence type="ECO:0000259" key="8">
    <source>
        <dbReference type="Pfam" id="PF12161"/>
    </source>
</evidence>
<evidence type="ECO:0000256" key="1">
    <source>
        <dbReference type="ARBA" id="ARBA00011900"/>
    </source>
</evidence>
<dbReference type="InterPro" id="IPR022749">
    <property type="entry name" value="D12N6_MeTrfase_N"/>
</dbReference>
<dbReference type="GO" id="GO:0032259">
    <property type="term" value="P:methylation"/>
    <property type="evidence" value="ECO:0007669"/>
    <property type="project" value="UniProtKB-KW"/>
</dbReference>
<proteinExistence type="predicted"/>
<dbReference type="InterPro" id="IPR003356">
    <property type="entry name" value="DNA_methylase_A-5"/>
</dbReference>
<feature type="domain" description="DNA methylase adenine-specific" evidence="7">
    <location>
        <begin position="150"/>
        <end position="457"/>
    </location>
</feature>
<evidence type="ECO:0000259" key="7">
    <source>
        <dbReference type="Pfam" id="PF02384"/>
    </source>
</evidence>
<keyword evidence="4" id="KW-0949">S-adenosyl-L-methionine</keyword>
<dbReference type="RefSeq" id="WP_131936179.1">
    <property type="nucleotide sequence ID" value="NZ_BAAAMX010000001.1"/>
</dbReference>
<sequence>MSVDQNLSAFIWSVADLLRGDYKQSEYGKVILPFTVLRRFDCVMEPTRQVVWDRDEAYPGDTPPALLKAAAGLPIYNTSRQSFRTIGADPANVRKNLTDYVNGFSVEIAEILDRYAFHTQIERLDAAGLLYQVVQKFADPKLDLSLSKVSNHDMGYLFEELIRKFSELSNETAGEHFTPREVIELMVELLLAPDNDALTGTRKVIDILDPACGTGGMLATAEEHIRKMNPEIRINLAGQEINAESYAICRSDMLMKGYDDKSAAIKFGNSFSDDQHTAYPFRYMLANPPFGVEWKKVEKAVKDEHNDLGHAGRFGAGLPRINDGSFLFLQHMMHKMRPTTADVGDDDLKGSRIAIVFNGSPLFTGGAGSGESEIRRWIIENDHLEAIVALPDQLFYNTGISTYFWIVTNNKGPENRGKVILLDARDQWTKIRKSLGEKRKEISKAQRAHICTIYRDAFSIAADPDHPDHAKVKVFRNEEFGYQRITIDRPLRQRFEVSEETLAAVAEAKAVQGYDPDLRDELLTGLKTLIGTSETDRTKFREKLFAAYIENSVTVPPDKVEKAVMAAFSVTDPDGEVQKAKGKVVHDPDLRDFENVPLTEDIDEYFAREVLPHVPDAWIAETKDPKTKETIRAKIGYEIPFTRYFYTYTPPRPLEEIDADLKAIEAQIQTLLGQVTA</sequence>
<dbReference type="GO" id="GO:0009307">
    <property type="term" value="P:DNA restriction-modification system"/>
    <property type="evidence" value="ECO:0007669"/>
    <property type="project" value="UniProtKB-KW"/>
</dbReference>
<evidence type="ECO:0000256" key="3">
    <source>
        <dbReference type="ARBA" id="ARBA00022679"/>
    </source>
</evidence>
<dbReference type="AlphaFoldDB" id="A0A4R4PEE2"/>
<name>A0A4R4PEE2_9ACTN</name>
<keyword evidence="5" id="KW-0680">Restriction system</keyword>
<dbReference type="Pfam" id="PF02384">
    <property type="entry name" value="N6_Mtase"/>
    <property type="match status" value="1"/>
</dbReference>